<name>A0A915NHY3_9BILA</name>
<reference evidence="3" key="1">
    <citation type="submission" date="2022-11" db="UniProtKB">
        <authorList>
            <consortium name="WormBaseParasite"/>
        </authorList>
    </citation>
    <scope>IDENTIFICATION</scope>
</reference>
<dbReference type="Proteomes" id="UP000887560">
    <property type="component" value="Unplaced"/>
</dbReference>
<dbReference type="WBParaSite" id="scf7180000418843.g3000">
    <property type="protein sequence ID" value="scf7180000418843.g3000"/>
    <property type="gene ID" value="scf7180000418843.g3000"/>
</dbReference>
<evidence type="ECO:0000256" key="1">
    <source>
        <dbReference type="SAM" id="MobiDB-lite"/>
    </source>
</evidence>
<feature type="compositionally biased region" description="Low complexity" evidence="1">
    <location>
        <begin position="92"/>
        <end position="106"/>
    </location>
</feature>
<evidence type="ECO:0000313" key="3">
    <source>
        <dbReference type="WBParaSite" id="scf7180000418843.g3000"/>
    </source>
</evidence>
<evidence type="ECO:0000313" key="2">
    <source>
        <dbReference type="Proteomes" id="UP000887560"/>
    </source>
</evidence>
<proteinExistence type="predicted"/>
<accession>A0A915NHY3</accession>
<dbReference type="AlphaFoldDB" id="A0A915NHY3"/>
<feature type="region of interest" description="Disordered" evidence="1">
    <location>
        <begin position="196"/>
        <end position="219"/>
    </location>
</feature>
<sequence>MFGKLQGVENDDSNSNLLNGESKKSGLFTYKVPSVTSARKWINSLKMFPSNNHNGEYQVLGEKYKNEVFINDGVANNPEKIVAKRKKLLETSTSSSSTPTFGKSSSRNSEGDLLHSSHHSNQIRKNDSQSLSLRFPQNHRNPGYGLFPFENKEIKKGNNFSSHKHTAETYPVFEAKEYYNSINAVGDIIARNAATHNNSDVGNPPNSPEDSPQDFIRFD</sequence>
<organism evidence="2 3">
    <name type="scientific">Meloidogyne floridensis</name>
    <dbReference type="NCBI Taxonomy" id="298350"/>
    <lineage>
        <taxon>Eukaryota</taxon>
        <taxon>Metazoa</taxon>
        <taxon>Ecdysozoa</taxon>
        <taxon>Nematoda</taxon>
        <taxon>Chromadorea</taxon>
        <taxon>Rhabditida</taxon>
        <taxon>Tylenchina</taxon>
        <taxon>Tylenchomorpha</taxon>
        <taxon>Tylenchoidea</taxon>
        <taxon>Meloidogynidae</taxon>
        <taxon>Meloidogyninae</taxon>
        <taxon>Meloidogyne</taxon>
    </lineage>
</organism>
<protein>
    <submittedName>
        <fullName evidence="3">Uncharacterized protein</fullName>
    </submittedName>
</protein>
<keyword evidence="2" id="KW-1185">Reference proteome</keyword>
<feature type="region of interest" description="Disordered" evidence="1">
    <location>
        <begin position="1"/>
        <end position="20"/>
    </location>
</feature>
<feature type="region of interest" description="Disordered" evidence="1">
    <location>
        <begin position="92"/>
        <end position="128"/>
    </location>
</feature>